<gene>
    <name evidence="2" type="ORF">Adt_19764</name>
</gene>
<proteinExistence type="predicted"/>
<keyword evidence="3" id="KW-1185">Reference proteome</keyword>
<protein>
    <submittedName>
        <fullName evidence="2">DNA mismatch repair protein MutS</fullName>
    </submittedName>
</protein>
<dbReference type="EMBL" id="JBFOLK010000006">
    <property type="protein sequence ID" value="KAL2504143.1"/>
    <property type="molecule type" value="Genomic_DNA"/>
</dbReference>
<dbReference type="Proteomes" id="UP001604336">
    <property type="component" value="Unassembled WGS sequence"/>
</dbReference>
<feature type="compositionally biased region" description="Basic residues" evidence="1">
    <location>
        <begin position="124"/>
        <end position="137"/>
    </location>
</feature>
<comment type="caution">
    <text evidence="2">The sequence shown here is derived from an EMBL/GenBank/DDBJ whole genome shotgun (WGS) entry which is preliminary data.</text>
</comment>
<accession>A0ABD1SVK0</accession>
<name>A0ABD1SVK0_9LAMI</name>
<reference evidence="3" key="1">
    <citation type="submission" date="2024-07" db="EMBL/GenBank/DDBJ databases">
        <title>Two chromosome-level genome assemblies of Korean endemic species Abeliophyllum distichum and Forsythia ovata (Oleaceae).</title>
        <authorList>
            <person name="Jang H."/>
        </authorList>
    </citation>
    <scope>NUCLEOTIDE SEQUENCE [LARGE SCALE GENOMIC DNA]</scope>
</reference>
<organism evidence="2 3">
    <name type="scientific">Abeliophyllum distichum</name>
    <dbReference type="NCBI Taxonomy" id="126358"/>
    <lineage>
        <taxon>Eukaryota</taxon>
        <taxon>Viridiplantae</taxon>
        <taxon>Streptophyta</taxon>
        <taxon>Embryophyta</taxon>
        <taxon>Tracheophyta</taxon>
        <taxon>Spermatophyta</taxon>
        <taxon>Magnoliopsida</taxon>
        <taxon>eudicotyledons</taxon>
        <taxon>Gunneridae</taxon>
        <taxon>Pentapetalae</taxon>
        <taxon>asterids</taxon>
        <taxon>lamiids</taxon>
        <taxon>Lamiales</taxon>
        <taxon>Oleaceae</taxon>
        <taxon>Forsythieae</taxon>
        <taxon>Abeliophyllum</taxon>
    </lineage>
</organism>
<evidence type="ECO:0000313" key="2">
    <source>
        <dbReference type="EMBL" id="KAL2504143.1"/>
    </source>
</evidence>
<dbReference type="AlphaFoldDB" id="A0ABD1SVK0"/>
<evidence type="ECO:0000256" key="1">
    <source>
        <dbReference type="SAM" id="MobiDB-lite"/>
    </source>
</evidence>
<evidence type="ECO:0000313" key="3">
    <source>
        <dbReference type="Proteomes" id="UP001604336"/>
    </source>
</evidence>
<feature type="region of interest" description="Disordered" evidence="1">
    <location>
        <begin position="117"/>
        <end position="137"/>
    </location>
</feature>
<sequence length="137" mass="15565">MFAWAIAQPPRIRTVAKSVGLGDRPAVVFSGQWILEWPSVCTQLAAFTSTSMGLAVAQKLRIPLGRSPGESRRLLDQTSAAVAEHFHRHARRNEAERDEPDLRYRHHHLLPLRHHLQQDLSTASHRKKSLKSTPQKR</sequence>